<dbReference type="GO" id="GO:0000150">
    <property type="term" value="F:DNA strand exchange activity"/>
    <property type="evidence" value="ECO:0007669"/>
    <property type="project" value="InterPro"/>
</dbReference>
<dbReference type="Proteomes" id="UP000029004">
    <property type="component" value="Unassembled WGS sequence"/>
</dbReference>
<proteinExistence type="inferred from homology"/>
<sequence>MKIGYARVSTLDQNPQLQLDALHAAGCDRIFTDEGVSGSKAHRPQLDAALDHLREGDTLVVWRLDRLGRNTRNLLDLVDRIHSKGAELKSLHEQIDTSSANGKLVFTLMAALAEFERSLVIERTKAGLAAAHASGKGGRKPKLTAQQREDVRLLRSRGRTLQPLADSYHVGISTIRRALEDDDCPPSTRSGIVAADGER</sequence>
<dbReference type="InterPro" id="IPR006118">
    <property type="entry name" value="Recombinase_CS"/>
</dbReference>
<accession>A0A087DMX3</accession>
<evidence type="ECO:0000313" key="9">
    <source>
        <dbReference type="Proteomes" id="UP000029004"/>
    </source>
</evidence>
<gene>
    <name evidence="8" type="ORF">BSTEL_1782</name>
</gene>
<keyword evidence="3" id="KW-0238">DNA-binding</keyword>
<feature type="active site" description="O-(5'-phospho-DNA)-serine intermediate" evidence="5 6">
    <location>
        <position position="9"/>
    </location>
</feature>
<dbReference type="Gene3D" id="3.40.50.1390">
    <property type="entry name" value="Resolvase, N-terminal catalytic domain"/>
    <property type="match status" value="1"/>
</dbReference>
<dbReference type="EMBL" id="JGZP01000014">
    <property type="protein sequence ID" value="KFI96873.1"/>
    <property type="molecule type" value="Genomic_DNA"/>
</dbReference>
<evidence type="ECO:0000256" key="3">
    <source>
        <dbReference type="ARBA" id="ARBA00023125"/>
    </source>
</evidence>
<dbReference type="SUPFAM" id="SSF53041">
    <property type="entry name" value="Resolvase-like"/>
    <property type="match status" value="1"/>
</dbReference>
<dbReference type="InterPro" id="IPR009057">
    <property type="entry name" value="Homeodomain-like_sf"/>
</dbReference>
<keyword evidence="4" id="KW-0233">DNA recombination</keyword>
<dbReference type="SMART" id="SM00857">
    <property type="entry name" value="Resolvase"/>
    <property type="match status" value="1"/>
</dbReference>
<organism evidence="8 9">
    <name type="scientific">Bifidobacterium stellenboschense</name>
    <dbReference type="NCBI Taxonomy" id="762211"/>
    <lineage>
        <taxon>Bacteria</taxon>
        <taxon>Bacillati</taxon>
        <taxon>Actinomycetota</taxon>
        <taxon>Actinomycetes</taxon>
        <taxon>Bifidobacteriales</taxon>
        <taxon>Bifidobacteriaceae</taxon>
        <taxon>Bifidobacterium</taxon>
    </lineage>
</organism>
<dbReference type="PANTHER" id="PTHR30461">
    <property type="entry name" value="DNA-INVERTASE FROM LAMBDOID PROPHAGE"/>
    <property type="match status" value="1"/>
</dbReference>
<evidence type="ECO:0000256" key="2">
    <source>
        <dbReference type="ARBA" id="ARBA00022908"/>
    </source>
</evidence>
<reference evidence="8 9" key="1">
    <citation type="submission" date="2014-03" db="EMBL/GenBank/DDBJ databases">
        <title>Genomics of Bifidobacteria.</title>
        <authorList>
            <person name="Ventura M."/>
            <person name="Milani C."/>
            <person name="Lugli G.A."/>
        </authorList>
    </citation>
    <scope>NUCLEOTIDE SEQUENCE [LARGE SCALE GENOMIC DNA]</scope>
    <source>
        <strain evidence="8 9">DSM 23968</strain>
    </source>
</reference>
<dbReference type="CDD" id="cd03768">
    <property type="entry name" value="SR_ResInv"/>
    <property type="match status" value="1"/>
</dbReference>
<dbReference type="OrthoDB" id="128993at2"/>
<evidence type="ECO:0000256" key="5">
    <source>
        <dbReference type="PIRSR" id="PIRSR606118-50"/>
    </source>
</evidence>
<dbReference type="PANTHER" id="PTHR30461:SF2">
    <property type="entry name" value="SERINE RECOMBINASE PINE-RELATED"/>
    <property type="match status" value="1"/>
</dbReference>
<evidence type="ECO:0000259" key="7">
    <source>
        <dbReference type="PROSITE" id="PS51736"/>
    </source>
</evidence>
<dbReference type="RefSeq" id="WP_034528702.1">
    <property type="nucleotide sequence ID" value="NZ_JGZP01000014.1"/>
</dbReference>
<protein>
    <submittedName>
        <fullName evidence="8">Putative resolvase</fullName>
    </submittedName>
</protein>
<comment type="caution">
    <text evidence="8">The sequence shown here is derived from an EMBL/GenBank/DDBJ whole genome shotgun (WGS) entry which is preliminary data.</text>
</comment>
<dbReference type="AlphaFoldDB" id="A0A087DMX3"/>
<dbReference type="PROSITE" id="PS00398">
    <property type="entry name" value="RECOMBINASES_2"/>
    <property type="match status" value="1"/>
</dbReference>
<dbReference type="SUPFAM" id="SSF46689">
    <property type="entry name" value="Homeodomain-like"/>
    <property type="match status" value="1"/>
</dbReference>
<evidence type="ECO:0000256" key="1">
    <source>
        <dbReference type="ARBA" id="ARBA00009913"/>
    </source>
</evidence>
<evidence type="ECO:0000256" key="4">
    <source>
        <dbReference type="ARBA" id="ARBA00023172"/>
    </source>
</evidence>
<evidence type="ECO:0000313" key="8">
    <source>
        <dbReference type="EMBL" id="KFI96873.1"/>
    </source>
</evidence>
<name>A0A087DMX3_9BIFI</name>
<comment type="similarity">
    <text evidence="1">Belongs to the site-specific recombinase resolvase family.</text>
</comment>
<feature type="domain" description="Resolvase/invertase-type recombinase catalytic" evidence="7">
    <location>
        <begin position="1"/>
        <end position="135"/>
    </location>
</feature>
<dbReference type="PROSITE" id="PS51736">
    <property type="entry name" value="RECOMBINASES_3"/>
    <property type="match status" value="1"/>
</dbReference>
<dbReference type="InterPro" id="IPR036162">
    <property type="entry name" value="Resolvase-like_N_sf"/>
</dbReference>
<dbReference type="PROSITE" id="PS00397">
    <property type="entry name" value="RECOMBINASES_1"/>
    <property type="match status" value="1"/>
</dbReference>
<dbReference type="eggNOG" id="COG1961">
    <property type="taxonomic scope" value="Bacteria"/>
</dbReference>
<evidence type="ECO:0000256" key="6">
    <source>
        <dbReference type="PROSITE-ProRule" id="PRU10137"/>
    </source>
</evidence>
<dbReference type="GO" id="GO:0015074">
    <property type="term" value="P:DNA integration"/>
    <property type="evidence" value="ECO:0007669"/>
    <property type="project" value="UniProtKB-KW"/>
</dbReference>
<keyword evidence="2" id="KW-0229">DNA integration</keyword>
<keyword evidence="9" id="KW-1185">Reference proteome</keyword>
<dbReference type="InterPro" id="IPR050639">
    <property type="entry name" value="SSR_resolvase"/>
</dbReference>
<dbReference type="Gene3D" id="1.10.10.60">
    <property type="entry name" value="Homeodomain-like"/>
    <property type="match status" value="1"/>
</dbReference>
<dbReference type="Pfam" id="PF00239">
    <property type="entry name" value="Resolvase"/>
    <property type="match status" value="1"/>
</dbReference>
<dbReference type="InterPro" id="IPR006119">
    <property type="entry name" value="Resolv_N"/>
</dbReference>
<dbReference type="GO" id="GO:0003677">
    <property type="term" value="F:DNA binding"/>
    <property type="evidence" value="ECO:0007669"/>
    <property type="project" value="UniProtKB-KW"/>
</dbReference>
<dbReference type="FunFam" id="3.40.50.1390:FF:000001">
    <property type="entry name" value="DNA recombinase"/>
    <property type="match status" value="1"/>
</dbReference>
<dbReference type="STRING" id="762211.BSTEL_1782"/>